<dbReference type="OrthoDB" id="1718296at2759"/>
<dbReference type="SUPFAM" id="SSF103481">
    <property type="entry name" value="Multidrug resistance efflux transporter EmrE"/>
    <property type="match status" value="1"/>
</dbReference>
<sequence>MEKVKLRTTGGVAKVIGIMLCMSGVVTLALYKGPYLRPIVHHHLLDGSQQAQNHYSGDQNWIKGCLLMFLSTLCWALWYVYQGIMTSAVGTNLMAWLLEKKGPVFLAMWTPLGLVITTLFSTFLLGEVISLGSVLGGILLVGSLYGVLWGKRKEEELKRLSIQGALKAEVEQHI</sequence>
<keyword evidence="2 5" id="KW-0812">Transmembrane</keyword>
<name>A0A6A4KXY1_9ERIC</name>
<dbReference type="GO" id="GO:0016020">
    <property type="term" value="C:membrane"/>
    <property type="evidence" value="ECO:0007669"/>
    <property type="project" value="InterPro"/>
</dbReference>
<feature type="transmembrane region" description="Helical" evidence="5">
    <location>
        <begin position="12"/>
        <end position="31"/>
    </location>
</feature>
<dbReference type="GO" id="GO:0022857">
    <property type="term" value="F:transmembrane transporter activity"/>
    <property type="evidence" value="ECO:0007669"/>
    <property type="project" value="InterPro"/>
</dbReference>
<organism evidence="6">
    <name type="scientific">Rhododendron williamsianum</name>
    <dbReference type="NCBI Taxonomy" id="262921"/>
    <lineage>
        <taxon>Eukaryota</taxon>
        <taxon>Viridiplantae</taxon>
        <taxon>Streptophyta</taxon>
        <taxon>Embryophyta</taxon>
        <taxon>Tracheophyta</taxon>
        <taxon>Spermatophyta</taxon>
        <taxon>Magnoliopsida</taxon>
        <taxon>eudicotyledons</taxon>
        <taxon>Gunneridae</taxon>
        <taxon>Pentapetalae</taxon>
        <taxon>asterids</taxon>
        <taxon>Ericales</taxon>
        <taxon>Ericaceae</taxon>
        <taxon>Ericoideae</taxon>
        <taxon>Rhodoreae</taxon>
        <taxon>Rhododendron</taxon>
    </lineage>
</organism>
<feature type="transmembrane region" description="Helical" evidence="5">
    <location>
        <begin position="61"/>
        <end position="81"/>
    </location>
</feature>
<feature type="non-terminal residue" evidence="6">
    <location>
        <position position="1"/>
    </location>
</feature>
<dbReference type="InterPro" id="IPR037185">
    <property type="entry name" value="EmrE-like"/>
</dbReference>
<evidence type="ECO:0000256" key="3">
    <source>
        <dbReference type="ARBA" id="ARBA00022989"/>
    </source>
</evidence>
<evidence type="ECO:0000256" key="2">
    <source>
        <dbReference type="ARBA" id="ARBA00022692"/>
    </source>
</evidence>
<evidence type="ECO:0000256" key="1">
    <source>
        <dbReference type="ARBA" id="ARBA00004141"/>
    </source>
</evidence>
<keyword evidence="4 5" id="KW-0472">Membrane</keyword>
<evidence type="ECO:0000256" key="4">
    <source>
        <dbReference type="ARBA" id="ARBA00023136"/>
    </source>
</evidence>
<comment type="caution">
    <text evidence="6">The sequence shown here is derived from an EMBL/GenBank/DDBJ whole genome shotgun (WGS) entry which is preliminary data.</text>
</comment>
<reference evidence="6" key="1">
    <citation type="journal article" date="2019" name="Genome Biol. Evol.">
        <title>The Rhododendron genome and chromosomal organization provide insight into shared whole-genome duplications across the heath family (Ericaceae).</title>
        <authorList>
            <person name="Soza V.L."/>
            <person name="Lindsley D."/>
            <person name="Waalkes A."/>
            <person name="Ramage E."/>
            <person name="Patwardhan R.P."/>
            <person name="Burton J.N."/>
            <person name="Adey A."/>
            <person name="Kumar A."/>
            <person name="Qiu R."/>
            <person name="Shendure J."/>
            <person name="Hall B."/>
        </authorList>
    </citation>
    <scope>NUCLEOTIDE SEQUENCE</scope>
    <source>
        <strain evidence="6">RSF 1966-606</strain>
    </source>
</reference>
<gene>
    <name evidence="6" type="ORF">C3L33_19168</name>
</gene>
<evidence type="ECO:0000256" key="5">
    <source>
        <dbReference type="SAM" id="Phobius"/>
    </source>
</evidence>
<comment type="subcellular location">
    <subcellularLocation>
        <location evidence="1">Membrane</location>
        <topology evidence="1">Multi-pass membrane protein</topology>
    </subcellularLocation>
</comment>
<proteinExistence type="predicted"/>
<feature type="transmembrane region" description="Helical" evidence="5">
    <location>
        <begin position="102"/>
        <end position="123"/>
    </location>
</feature>
<dbReference type="InterPro" id="IPR030184">
    <property type="entry name" value="WAT1-related"/>
</dbReference>
<feature type="transmembrane region" description="Helical" evidence="5">
    <location>
        <begin position="129"/>
        <end position="149"/>
    </location>
</feature>
<protein>
    <recommendedName>
        <fullName evidence="7">WAT1-related protein</fullName>
    </recommendedName>
</protein>
<accession>A0A6A4KXY1</accession>
<dbReference type="AlphaFoldDB" id="A0A6A4KXY1"/>
<dbReference type="PANTHER" id="PTHR31218">
    <property type="entry name" value="WAT1-RELATED PROTEIN"/>
    <property type="match status" value="1"/>
</dbReference>
<dbReference type="EMBL" id="QEFC01003231">
    <property type="protein sequence ID" value="KAE9448934.1"/>
    <property type="molecule type" value="Genomic_DNA"/>
</dbReference>
<evidence type="ECO:0000313" key="6">
    <source>
        <dbReference type="EMBL" id="KAE9448934.1"/>
    </source>
</evidence>
<keyword evidence="3 5" id="KW-1133">Transmembrane helix</keyword>
<evidence type="ECO:0008006" key="7">
    <source>
        <dbReference type="Google" id="ProtNLM"/>
    </source>
</evidence>